<keyword evidence="1" id="KW-0472">Membrane</keyword>
<feature type="transmembrane region" description="Helical" evidence="1">
    <location>
        <begin position="21"/>
        <end position="44"/>
    </location>
</feature>
<dbReference type="RefSeq" id="WP_073102723.1">
    <property type="nucleotide sequence ID" value="NZ_FQXE01000004.1"/>
</dbReference>
<dbReference type="Proteomes" id="UP000184226">
    <property type="component" value="Unassembled WGS sequence"/>
</dbReference>
<proteinExistence type="predicted"/>
<dbReference type="STRING" id="658167.SAMN04488135_10421"/>
<dbReference type="AlphaFoldDB" id="A0A1M5UK11"/>
<gene>
    <name evidence="2" type="ORF">SAMN04488135_10421</name>
</gene>
<name>A0A1M5UK11_9BURK</name>
<dbReference type="InterPro" id="IPR021529">
    <property type="entry name" value="DUF2798"/>
</dbReference>
<dbReference type="EMBL" id="FQXE01000004">
    <property type="protein sequence ID" value="SHH63261.1"/>
    <property type="molecule type" value="Genomic_DNA"/>
</dbReference>
<evidence type="ECO:0000313" key="3">
    <source>
        <dbReference type="Proteomes" id="UP000184226"/>
    </source>
</evidence>
<keyword evidence="1" id="KW-0812">Transmembrane</keyword>
<protein>
    <recommendedName>
        <fullName evidence="4">DUF2798 domain-containing protein</fullName>
    </recommendedName>
</protein>
<accession>A0A1M5UK11</accession>
<organism evidence="2 3">
    <name type="scientific">Pollutimonas bauzanensis</name>
    <dbReference type="NCBI Taxonomy" id="658167"/>
    <lineage>
        <taxon>Bacteria</taxon>
        <taxon>Pseudomonadati</taxon>
        <taxon>Pseudomonadota</taxon>
        <taxon>Betaproteobacteria</taxon>
        <taxon>Burkholderiales</taxon>
        <taxon>Alcaligenaceae</taxon>
        <taxon>Pollutimonas</taxon>
    </lineage>
</organism>
<evidence type="ECO:0000313" key="2">
    <source>
        <dbReference type="EMBL" id="SHH63261.1"/>
    </source>
</evidence>
<keyword evidence="3" id="KW-1185">Reference proteome</keyword>
<keyword evidence="1" id="KW-1133">Transmembrane helix</keyword>
<evidence type="ECO:0008006" key="4">
    <source>
        <dbReference type="Google" id="ProtNLM"/>
    </source>
</evidence>
<evidence type="ECO:0000256" key="1">
    <source>
        <dbReference type="SAM" id="Phobius"/>
    </source>
</evidence>
<dbReference type="Pfam" id="PF11391">
    <property type="entry name" value="DUF2798"/>
    <property type="match status" value="1"/>
</dbReference>
<reference evidence="2 3" key="1">
    <citation type="submission" date="2016-11" db="EMBL/GenBank/DDBJ databases">
        <authorList>
            <person name="Jaros S."/>
            <person name="Januszkiewicz K."/>
            <person name="Wedrychowicz H."/>
        </authorList>
    </citation>
    <scope>NUCLEOTIDE SEQUENCE [LARGE SCALE GENOMIC DNA]</scope>
    <source>
        <strain evidence="2 3">CGMCC 1.10190</strain>
    </source>
</reference>
<feature type="transmembrane region" description="Helical" evidence="1">
    <location>
        <begin position="56"/>
        <end position="77"/>
    </location>
</feature>
<dbReference type="OrthoDB" id="6007993at2"/>
<sequence>MKPSDLKTASARRKLHRRYTPFVFAFYMALIMGLLMSATIVAVHSGFDSGYWLNVLRAYLLATPVAFCCVIVVRPFVMRLVALTVNI</sequence>